<evidence type="ECO:0000256" key="1">
    <source>
        <dbReference type="ARBA" id="ARBA00009437"/>
    </source>
</evidence>
<dbReference type="InterPro" id="IPR036390">
    <property type="entry name" value="WH_DNA-bd_sf"/>
</dbReference>
<dbReference type="Pfam" id="PF03466">
    <property type="entry name" value="LysR_substrate"/>
    <property type="match status" value="1"/>
</dbReference>
<dbReference type="CDD" id="cd05466">
    <property type="entry name" value="PBP2_LTTR_substrate"/>
    <property type="match status" value="1"/>
</dbReference>
<dbReference type="PANTHER" id="PTHR30419">
    <property type="entry name" value="HTH-TYPE TRANSCRIPTIONAL REGULATOR YBHD"/>
    <property type="match status" value="1"/>
</dbReference>
<protein>
    <submittedName>
        <fullName evidence="6">DNA-binding transcriptional regulator, LysR family</fullName>
    </submittedName>
</protein>
<dbReference type="SUPFAM" id="SSF53850">
    <property type="entry name" value="Periplasmic binding protein-like II"/>
    <property type="match status" value="1"/>
</dbReference>
<keyword evidence="4" id="KW-0804">Transcription</keyword>
<dbReference type="AlphaFoldDB" id="A0A1I6RMT2"/>
<dbReference type="PRINTS" id="PR00039">
    <property type="entry name" value="HTHLYSR"/>
</dbReference>
<dbReference type="Proteomes" id="UP000198660">
    <property type="component" value="Unassembled WGS sequence"/>
</dbReference>
<sequence length="301" mass="34240">MNLTLAQLRTFLEVAQAKNFRQAADHLQLTQPAVSAQIRTLESELNAPLLHRQRVALTPAGATFLPFARQILALAEDSQQAVNDSVGNTKGRITLGTSSSVATAILPRLIRYFQKDHPDVHITVHTLPEERIWQGMMERQLDWAIHYGPLPPMIHKEKWEPFLLYMDTLTLVASIDHPLANTAYVSLDQLTESTLISFTPESPERKVIDNLLHEQHPPLKMSVELSSAEEIKRMVHYGLGVAFIPRMSLDPQTDQGLRVIRVPALHQQIPITLIRLKERYHSHVMERFLADIRGIYPPEWT</sequence>
<dbReference type="GO" id="GO:0005829">
    <property type="term" value="C:cytosol"/>
    <property type="evidence" value="ECO:0007669"/>
    <property type="project" value="TreeGrafter"/>
</dbReference>
<evidence type="ECO:0000256" key="2">
    <source>
        <dbReference type="ARBA" id="ARBA00023015"/>
    </source>
</evidence>
<keyword evidence="7" id="KW-1185">Reference proteome</keyword>
<feature type="domain" description="HTH lysR-type" evidence="5">
    <location>
        <begin position="3"/>
        <end position="58"/>
    </location>
</feature>
<dbReference type="InterPro" id="IPR000847">
    <property type="entry name" value="LysR_HTH_N"/>
</dbReference>
<dbReference type="PROSITE" id="PS50931">
    <property type="entry name" value="HTH_LYSR"/>
    <property type="match status" value="1"/>
</dbReference>
<dbReference type="GO" id="GO:0003677">
    <property type="term" value="F:DNA binding"/>
    <property type="evidence" value="ECO:0007669"/>
    <property type="project" value="UniProtKB-KW"/>
</dbReference>
<organism evidence="6 7">
    <name type="scientific">Marininema halotolerans</name>
    <dbReference type="NCBI Taxonomy" id="1155944"/>
    <lineage>
        <taxon>Bacteria</taxon>
        <taxon>Bacillati</taxon>
        <taxon>Bacillota</taxon>
        <taxon>Bacilli</taxon>
        <taxon>Bacillales</taxon>
        <taxon>Thermoactinomycetaceae</taxon>
        <taxon>Marininema</taxon>
    </lineage>
</organism>
<evidence type="ECO:0000313" key="6">
    <source>
        <dbReference type="EMBL" id="SFS66015.1"/>
    </source>
</evidence>
<evidence type="ECO:0000256" key="4">
    <source>
        <dbReference type="ARBA" id="ARBA00023163"/>
    </source>
</evidence>
<dbReference type="Gene3D" id="3.40.190.290">
    <property type="match status" value="1"/>
</dbReference>
<accession>A0A1I6RMT2</accession>
<dbReference type="OrthoDB" id="9803735at2"/>
<dbReference type="SUPFAM" id="SSF46785">
    <property type="entry name" value="Winged helix' DNA-binding domain"/>
    <property type="match status" value="1"/>
</dbReference>
<dbReference type="InterPro" id="IPR036388">
    <property type="entry name" value="WH-like_DNA-bd_sf"/>
</dbReference>
<dbReference type="FunFam" id="1.10.10.10:FF:000001">
    <property type="entry name" value="LysR family transcriptional regulator"/>
    <property type="match status" value="1"/>
</dbReference>
<dbReference type="GO" id="GO:0003700">
    <property type="term" value="F:DNA-binding transcription factor activity"/>
    <property type="evidence" value="ECO:0007669"/>
    <property type="project" value="InterPro"/>
</dbReference>
<keyword evidence="3 6" id="KW-0238">DNA-binding</keyword>
<evidence type="ECO:0000313" key="7">
    <source>
        <dbReference type="Proteomes" id="UP000198660"/>
    </source>
</evidence>
<keyword evidence="2" id="KW-0805">Transcription regulation</keyword>
<dbReference type="EMBL" id="FPAA01000005">
    <property type="protein sequence ID" value="SFS66015.1"/>
    <property type="molecule type" value="Genomic_DNA"/>
</dbReference>
<dbReference type="InterPro" id="IPR050950">
    <property type="entry name" value="HTH-type_LysR_regulators"/>
</dbReference>
<dbReference type="RefSeq" id="WP_091836534.1">
    <property type="nucleotide sequence ID" value="NZ_FPAA01000005.1"/>
</dbReference>
<evidence type="ECO:0000256" key="3">
    <source>
        <dbReference type="ARBA" id="ARBA00023125"/>
    </source>
</evidence>
<gene>
    <name evidence="6" type="ORF">SAMN05444972_105219</name>
</gene>
<name>A0A1I6RMT2_9BACL</name>
<evidence type="ECO:0000259" key="5">
    <source>
        <dbReference type="PROSITE" id="PS50931"/>
    </source>
</evidence>
<dbReference type="Gene3D" id="1.10.10.10">
    <property type="entry name" value="Winged helix-like DNA-binding domain superfamily/Winged helix DNA-binding domain"/>
    <property type="match status" value="1"/>
</dbReference>
<reference evidence="7" key="1">
    <citation type="submission" date="2016-10" db="EMBL/GenBank/DDBJ databases">
        <authorList>
            <person name="Varghese N."/>
            <person name="Submissions S."/>
        </authorList>
    </citation>
    <scope>NUCLEOTIDE SEQUENCE [LARGE SCALE GENOMIC DNA]</scope>
    <source>
        <strain evidence="7">DSM 45789</strain>
    </source>
</reference>
<dbReference type="Pfam" id="PF00126">
    <property type="entry name" value="HTH_1"/>
    <property type="match status" value="1"/>
</dbReference>
<proteinExistence type="inferred from homology"/>
<comment type="similarity">
    <text evidence="1">Belongs to the LysR transcriptional regulatory family.</text>
</comment>
<dbReference type="InterPro" id="IPR005119">
    <property type="entry name" value="LysR_subst-bd"/>
</dbReference>